<dbReference type="Proteomes" id="UP000504638">
    <property type="component" value="Unplaced"/>
</dbReference>
<evidence type="ECO:0000256" key="3">
    <source>
        <dbReference type="ARBA" id="ARBA00022833"/>
    </source>
</evidence>
<dbReference type="AlphaFoldDB" id="A0A6G1FXN7"/>
<keyword evidence="7" id="KW-1185">Reference proteome</keyword>
<proteinExistence type="inferred from homology"/>
<dbReference type="EMBL" id="ML975165">
    <property type="protein sequence ID" value="KAF1810553.1"/>
    <property type="molecule type" value="Genomic_DNA"/>
</dbReference>
<evidence type="ECO:0000313" key="8">
    <source>
        <dbReference type="RefSeq" id="XP_033532184.1"/>
    </source>
</evidence>
<reference evidence="8" key="3">
    <citation type="submission" date="2025-04" db="UniProtKB">
        <authorList>
            <consortium name="RefSeq"/>
        </authorList>
    </citation>
    <scope>IDENTIFICATION</scope>
    <source>
        <strain evidence="8">CBS 781.70</strain>
    </source>
</reference>
<dbReference type="PANTHER" id="PTHR33337">
    <property type="entry name" value="GFA DOMAIN-CONTAINING PROTEIN"/>
    <property type="match status" value="1"/>
</dbReference>
<dbReference type="InterPro" id="IPR011057">
    <property type="entry name" value="Mss4-like_sf"/>
</dbReference>
<name>A0A6G1FXN7_9PEZI</name>
<keyword evidence="2" id="KW-0479">Metal-binding</keyword>
<evidence type="ECO:0000313" key="7">
    <source>
        <dbReference type="Proteomes" id="UP000504638"/>
    </source>
</evidence>
<dbReference type="GO" id="GO:0046872">
    <property type="term" value="F:metal ion binding"/>
    <property type="evidence" value="ECO:0007669"/>
    <property type="project" value="UniProtKB-KW"/>
</dbReference>
<evidence type="ECO:0000259" key="5">
    <source>
        <dbReference type="PROSITE" id="PS51891"/>
    </source>
</evidence>
<dbReference type="InterPro" id="IPR006913">
    <property type="entry name" value="CENP-V/GFA"/>
</dbReference>
<dbReference type="Pfam" id="PF04828">
    <property type="entry name" value="GFA"/>
    <property type="match status" value="1"/>
</dbReference>
<evidence type="ECO:0000256" key="1">
    <source>
        <dbReference type="ARBA" id="ARBA00005495"/>
    </source>
</evidence>
<dbReference type="PROSITE" id="PS51891">
    <property type="entry name" value="CENP_V_GFA"/>
    <property type="match status" value="1"/>
</dbReference>
<comment type="similarity">
    <text evidence="1">Belongs to the Gfa family.</text>
</comment>
<dbReference type="SUPFAM" id="SSF51316">
    <property type="entry name" value="Mss4-like"/>
    <property type="match status" value="1"/>
</dbReference>
<dbReference type="Gene3D" id="3.90.1590.10">
    <property type="entry name" value="glutathione-dependent formaldehyde- activating enzyme (gfa)"/>
    <property type="match status" value="1"/>
</dbReference>
<reference evidence="6 8" key="1">
    <citation type="submission" date="2020-01" db="EMBL/GenBank/DDBJ databases">
        <authorList>
            <consortium name="DOE Joint Genome Institute"/>
            <person name="Haridas S."/>
            <person name="Albert R."/>
            <person name="Binder M."/>
            <person name="Bloem J."/>
            <person name="Labutti K."/>
            <person name="Salamov A."/>
            <person name="Andreopoulos B."/>
            <person name="Baker S.E."/>
            <person name="Barry K."/>
            <person name="Bills G."/>
            <person name="Bluhm B.H."/>
            <person name="Cannon C."/>
            <person name="Castanera R."/>
            <person name="Culley D.E."/>
            <person name="Daum C."/>
            <person name="Ezra D."/>
            <person name="Gonzalez J.B."/>
            <person name="Henrissat B."/>
            <person name="Kuo A."/>
            <person name="Liang C."/>
            <person name="Lipzen A."/>
            <person name="Lutzoni F."/>
            <person name="Magnuson J."/>
            <person name="Mondo S."/>
            <person name="Nolan M."/>
            <person name="Ohm R."/>
            <person name="Pangilinan J."/>
            <person name="Park H.-J."/>
            <person name="Ramirez L."/>
            <person name="Alfaro M."/>
            <person name="Sun H."/>
            <person name="Tritt A."/>
            <person name="Yoshinaga Y."/>
            <person name="Zwiers L.-H."/>
            <person name="Turgeon B.G."/>
            <person name="Goodwin S.B."/>
            <person name="Spatafora J.W."/>
            <person name="Crous P.W."/>
            <person name="Grigoriev I.V."/>
        </authorList>
    </citation>
    <scope>NUCLEOTIDE SEQUENCE</scope>
    <source>
        <strain evidence="6 8">CBS 781.70</strain>
    </source>
</reference>
<dbReference type="GeneID" id="54417720"/>
<dbReference type="PANTHER" id="PTHR33337:SF40">
    <property type="entry name" value="CENP-V_GFA DOMAIN-CONTAINING PROTEIN-RELATED"/>
    <property type="match status" value="1"/>
</dbReference>
<keyword evidence="4" id="KW-0456">Lyase</keyword>
<dbReference type="GO" id="GO:0016846">
    <property type="term" value="F:carbon-sulfur lyase activity"/>
    <property type="evidence" value="ECO:0007669"/>
    <property type="project" value="InterPro"/>
</dbReference>
<reference evidence="8" key="2">
    <citation type="submission" date="2020-04" db="EMBL/GenBank/DDBJ databases">
        <authorList>
            <consortium name="NCBI Genome Project"/>
        </authorList>
    </citation>
    <scope>NUCLEOTIDE SEQUENCE</scope>
    <source>
        <strain evidence="8">CBS 781.70</strain>
    </source>
</reference>
<keyword evidence="3" id="KW-0862">Zinc</keyword>
<evidence type="ECO:0000313" key="6">
    <source>
        <dbReference type="EMBL" id="KAF1810553.1"/>
    </source>
</evidence>
<accession>A0A6G1FXN7</accession>
<dbReference type="OrthoDB" id="6329284at2759"/>
<evidence type="ECO:0000256" key="4">
    <source>
        <dbReference type="ARBA" id="ARBA00023239"/>
    </source>
</evidence>
<feature type="domain" description="CENP-V/GFA" evidence="5">
    <location>
        <begin position="13"/>
        <end position="148"/>
    </location>
</feature>
<dbReference type="RefSeq" id="XP_033532184.1">
    <property type="nucleotide sequence ID" value="XM_033677150.1"/>
</dbReference>
<gene>
    <name evidence="6 8" type="ORF">P152DRAFT_420420</name>
</gene>
<evidence type="ECO:0000256" key="2">
    <source>
        <dbReference type="ARBA" id="ARBA00022723"/>
    </source>
</evidence>
<protein>
    <recommendedName>
        <fullName evidence="5">CENP-V/GFA domain-containing protein</fullName>
    </recommendedName>
</protein>
<sequence>MASTNDFPKPTYITGSCLCGALKYRIDFPKDHDFDKASGTCQCTQCRKNTSSLFYIYHKVPFTAFRWTSPTPCPTLKAYQATPGNSRGFCTSCGSMMYWRTNAGPHISVPIGTVDPLFLFGEGADGVEVPKEGFGMALMRCGGGHEWCGNEIPGVTRKEDISLFKRGEQFLEDD</sequence>
<organism evidence="6">
    <name type="scientific">Eremomyces bilateralis CBS 781.70</name>
    <dbReference type="NCBI Taxonomy" id="1392243"/>
    <lineage>
        <taxon>Eukaryota</taxon>
        <taxon>Fungi</taxon>
        <taxon>Dikarya</taxon>
        <taxon>Ascomycota</taxon>
        <taxon>Pezizomycotina</taxon>
        <taxon>Dothideomycetes</taxon>
        <taxon>Dothideomycetes incertae sedis</taxon>
        <taxon>Eremomycetales</taxon>
        <taxon>Eremomycetaceae</taxon>
        <taxon>Eremomyces</taxon>
    </lineage>
</organism>